<evidence type="ECO:0000256" key="11">
    <source>
        <dbReference type="SAM" id="MobiDB-lite"/>
    </source>
</evidence>
<dbReference type="PANTHER" id="PTHR43221:SF3">
    <property type="entry name" value="SLL1280 PROTEIN"/>
    <property type="match status" value="1"/>
</dbReference>
<evidence type="ECO:0000256" key="3">
    <source>
        <dbReference type="ARBA" id="ARBA00022692"/>
    </source>
</evidence>
<evidence type="ECO:0000256" key="2">
    <source>
        <dbReference type="ARBA" id="ARBA00022670"/>
    </source>
</evidence>
<feature type="region of interest" description="Disordered" evidence="11">
    <location>
        <begin position="338"/>
        <end position="368"/>
    </location>
</feature>
<evidence type="ECO:0000256" key="7">
    <source>
        <dbReference type="ARBA" id="ARBA00022989"/>
    </source>
</evidence>
<keyword evidence="7" id="KW-1133">Transmembrane helix</keyword>
<dbReference type="PANTHER" id="PTHR43221">
    <property type="entry name" value="PROTEASE HTPX"/>
    <property type="match status" value="1"/>
</dbReference>
<feature type="domain" description="Peptidase M48" evidence="12">
    <location>
        <begin position="72"/>
        <end position="267"/>
    </location>
</feature>
<dbReference type="RefSeq" id="WP_328956845.1">
    <property type="nucleotide sequence ID" value="NZ_CP108110.1"/>
</dbReference>
<dbReference type="CDD" id="cd07325">
    <property type="entry name" value="M48_Ste24p_like"/>
    <property type="match status" value="1"/>
</dbReference>
<sequence length="368" mass="39767">MTDPIAKTPSRRRQRFPEISTRAWEHPADRSALVALRKLTGFDDVLKKLAGLVSERSIRLMFLATAVKTSERQFPELHGMVRDAAYVLDLDKVPDLYVSQDPTVNAFCIGIDTPVIVVTSGLVELLDEEELRSVIGHEVGHAMSGHAVYRTMLMILTNIAARIAWVPLGNLAIMAIVTALKEWFRKAELSSDRAGLLAGQDLQASMRALMKLAGGHNLAEMNVDAFLEQAEEYEKAGDLRDGVLKLLQVLPQSHPFAVVRVAQLKKWAESEDYRSILAGAYPRRTDDPNTSVGEQWRAAADHYTTSVKESKDPLMGLIRDVAGGAVTVGGKLRDTFTGARAGGNGNGSSGTNGSGSSDGGKDGASGTN</sequence>
<evidence type="ECO:0000259" key="12">
    <source>
        <dbReference type="Pfam" id="PF01435"/>
    </source>
</evidence>
<keyword evidence="1" id="KW-1003">Cell membrane</keyword>
<dbReference type="Pfam" id="PF01435">
    <property type="entry name" value="Peptidase_M48"/>
    <property type="match status" value="1"/>
</dbReference>
<keyword evidence="8 10" id="KW-0482">Metalloprotease</keyword>
<accession>A0ABZ1U831</accession>
<comment type="cofactor">
    <cofactor evidence="10">
        <name>Zn(2+)</name>
        <dbReference type="ChEBI" id="CHEBI:29105"/>
    </cofactor>
    <text evidence="10">Binds 1 zinc ion per subunit.</text>
</comment>
<proteinExistence type="inferred from homology"/>
<gene>
    <name evidence="13" type="ORF">OHA16_26555</name>
</gene>
<keyword evidence="9" id="KW-0472">Membrane</keyword>
<evidence type="ECO:0000256" key="1">
    <source>
        <dbReference type="ARBA" id="ARBA00022475"/>
    </source>
</evidence>
<evidence type="ECO:0000256" key="5">
    <source>
        <dbReference type="ARBA" id="ARBA00022801"/>
    </source>
</evidence>
<keyword evidence="6 10" id="KW-0862">Zinc</keyword>
<dbReference type="InterPro" id="IPR001915">
    <property type="entry name" value="Peptidase_M48"/>
</dbReference>
<comment type="similarity">
    <text evidence="10">Belongs to the peptidase M48 family.</text>
</comment>
<evidence type="ECO:0000256" key="4">
    <source>
        <dbReference type="ARBA" id="ARBA00022723"/>
    </source>
</evidence>
<keyword evidence="5 10" id="KW-0378">Hydrolase</keyword>
<dbReference type="Proteomes" id="UP001432222">
    <property type="component" value="Chromosome"/>
</dbReference>
<keyword evidence="3" id="KW-0812">Transmembrane</keyword>
<evidence type="ECO:0000313" key="14">
    <source>
        <dbReference type="Proteomes" id="UP001432222"/>
    </source>
</evidence>
<keyword evidence="2 10" id="KW-0645">Protease</keyword>
<evidence type="ECO:0000256" key="6">
    <source>
        <dbReference type="ARBA" id="ARBA00022833"/>
    </source>
</evidence>
<protein>
    <submittedName>
        <fullName evidence="13">M48 family metallopeptidase</fullName>
    </submittedName>
</protein>
<evidence type="ECO:0000256" key="9">
    <source>
        <dbReference type="ARBA" id="ARBA00023136"/>
    </source>
</evidence>
<reference evidence="13" key="1">
    <citation type="submission" date="2022-10" db="EMBL/GenBank/DDBJ databases">
        <title>The complete genomes of actinobacterial strains from the NBC collection.</title>
        <authorList>
            <person name="Joergensen T.S."/>
            <person name="Alvarez Arevalo M."/>
            <person name="Sterndorff E.B."/>
            <person name="Faurdal D."/>
            <person name="Vuksanovic O."/>
            <person name="Mourched A.-S."/>
            <person name="Charusanti P."/>
            <person name="Shaw S."/>
            <person name="Blin K."/>
            <person name="Weber T."/>
        </authorList>
    </citation>
    <scope>NUCLEOTIDE SEQUENCE</scope>
    <source>
        <strain evidence="13">NBC_00222</strain>
    </source>
</reference>
<dbReference type="InterPro" id="IPR050083">
    <property type="entry name" value="HtpX_protease"/>
</dbReference>
<evidence type="ECO:0000256" key="8">
    <source>
        <dbReference type="ARBA" id="ARBA00023049"/>
    </source>
</evidence>
<dbReference type="EMBL" id="CP108110">
    <property type="protein sequence ID" value="WUQ86204.1"/>
    <property type="molecule type" value="Genomic_DNA"/>
</dbReference>
<evidence type="ECO:0000256" key="10">
    <source>
        <dbReference type="RuleBase" id="RU003983"/>
    </source>
</evidence>
<evidence type="ECO:0000313" key="13">
    <source>
        <dbReference type="EMBL" id="WUQ86204.1"/>
    </source>
</evidence>
<keyword evidence="14" id="KW-1185">Reference proteome</keyword>
<feature type="compositionally biased region" description="Gly residues" evidence="11">
    <location>
        <begin position="340"/>
        <end position="358"/>
    </location>
</feature>
<dbReference type="Gene3D" id="3.30.2010.10">
    <property type="entry name" value="Metalloproteases ('zincins'), catalytic domain"/>
    <property type="match status" value="1"/>
</dbReference>
<name>A0ABZ1U831_9ACTN</name>
<organism evidence="13 14">
    <name type="scientific">Kitasatospora purpeofusca</name>
    <dbReference type="NCBI Taxonomy" id="67352"/>
    <lineage>
        <taxon>Bacteria</taxon>
        <taxon>Bacillati</taxon>
        <taxon>Actinomycetota</taxon>
        <taxon>Actinomycetes</taxon>
        <taxon>Kitasatosporales</taxon>
        <taxon>Streptomycetaceae</taxon>
        <taxon>Kitasatospora</taxon>
    </lineage>
</organism>
<keyword evidence="4" id="KW-0479">Metal-binding</keyword>